<accession>Q0U4F7</accession>
<reference evidence="3" key="1">
    <citation type="journal article" date="2007" name="Plant Cell">
        <title>Dothideomycete-plant interactions illuminated by genome sequencing and EST analysis of the wheat pathogen Stagonospora nodorum.</title>
        <authorList>
            <person name="Hane J.K."/>
            <person name="Lowe R.G."/>
            <person name="Solomon P.S."/>
            <person name="Tan K.C."/>
            <person name="Schoch C.L."/>
            <person name="Spatafora J.W."/>
            <person name="Crous P.W."/>
            <person name="Kodira C."/>
            <person name="Birren B.W."/>
            <person name="Galagan J.E."/>
            <person name="Torriani S.F."/>
            <person name="McDonald B.A."/>
            <person name="Oliver R.P."/>
        </authorList>
    </citation>
    <scope>NUCLEOTIDE SEQUENCE [LARGE SCALE GENOMIC DNA]</scope>
    <source>
        <strain evidence="3">SN15 / ATCC MYA-4574 / FGSC 10173</strain>
    </source>
</reference>
<name>Q0U4F7_PHANO</name>
<evidence type="ECO:0000313" key="3">
    <source>
        <dbReference type="Proteomes" id="UP000001055"/>
    </source>
</evidence>
<feature type="compositionally biased region" description="Basic and acidic residues" evidence="1">
    <location>
        <begin position="454"/>
        <end position="464"/>
    </location>
</feature>
<evidence type="ECO:0000256" key="1">
    <source>
        <dbReference type="SAM" id="MobiDB-lite"/>
    </source>
</evidence>
<dbReference type="RefSeq" id="XP_001803566.1">
    <property type="nucleotide sequence ID" value="XM_001803514.1"/>
</dbReference>
<dbReference type="Proteomes" id="UP000001055">
    <property type="component" value="Unassembled WGS sequence"/>
</dbReference>
<organism evidence="2 3">
    <name type="scientific">Phaeosphaeria nodorum (strain SN15 / ATCC MYA-4574 / FGSC 10173)</name>
    <name type="common">Glume blotch fungus</name>
    <name type="synonym">Parastagonospora nodorum</name>
    <dbReference type="NCBI Taxonomy" id="321614"/>
    <lineage>
        <taxon>Eukaryota</taxon>
        <taxon>Fungi</taxon>
        <taxon>Dikarya</taxon>
        <taxon>Ascomycota</taxon>
        <taxon>Pezizomycotina</taxon>
        <taxon>Dothideomycetes</taxon>
        <taxon>Pleosporomycetidae</taxon>
        <taxon>Pleosporales</taxon>
        <taxon>Pleosporineae</taxon>
        <taxon>Phaeosphaeriaceae</taxon>
        <taxon>Parastagonospora</taxon>
    </lineage>
</organism>
<evidence type="ECO:0000313" key="2">
    <source>
        <dbReference type="EMBL" id="EAT79241.2"/>
    </source>
</evidence>
<feature type="region of interest" description="Disordered" evidence="1">
    <location>
        <begin position="454"/>
        <end position="552"/>
    </location>
</feature>
<gene>
    <name evidence="2" type="ORF">SNOG_13357</name>
</gene>
<dbReference type="AlphaFoldDB" id="Q0U4F7"/>
<proteinExistence type="predicted"/>
<dbReference type="InParanoid" id="Q0U4F7"/>
<protein>
    <submittedName>
        <fullName evidence="2">Uncharacterized protein</fullName>
    </submittedName>
</protein>
<feature type="compositionally biased region" description="Pro residues" evidence="1">
    <location>
        <begin position="530"/>
        <end position="545"/>
    </location>
</feature>
<dbReference type="VEuPathDB" id="FungiDB:JI435_133570"/>
<sequence length="772" mass="86597">MGIGDAQNLKSEAEILARQSRPQRSSTWIPKTRDWRYATGVIQHDDFDDAPKSRSVWDTLDYDYQVGEEAVHTTKSTGLRNLPASPSNVAPYIIDYKPMTMPKSGWMQVKRLKRSDTPDVVIGVANYETMALIVRLHFTRETRAQVKAILEGLDSIKSLHAFPLFKRAWVDETYDFNAAAVRSKIRPIDRAYDELGANYHWYNDAVPADAVFPPGVPISAKEISAFYPHHVRWKGVMVRLTKNDYRGPDIMGMQRDAVKTSLPGFKTARYKGKSDCNLRTDQLVPGPYIESMSKGYTLPSFEDLVRGLRRLPSGLDARGLTTCVSWYLNIRDTFTPKLELNVLHTQALIRALREPLKPFGPQNLDRNALEEWRNRGSFETVEIEHKKRQHQPVADETTQDGRSQLHLNLDQEDVSMKATLPLRHIMTFPFLALHGVFAEALKLGIKKAEVHRAARKEEAHESAPKRSARTKSQDVEMADEKEQIASGPDKTPEQPLPEESNEPHRIPKRPLAVETSELSSHKKLHIPSGPRNPTPPLRPLAPAPLPEGRHLANNKPNPYSYYDYLCASASTRSWVPKSDLDVSGLVGSTSIAHATTTAPSTSASAGAESRSCARIGMTGQHTLLRMDMVIETYGSGDRITMVEIYIVLTMGMAEETFMSGGKSETVHRPSILTMATIEETSKSGEQIMMEEVHIALTMHTIMDTSRGGDKHTMTETPIVMRIDEISKSCRMIGMREVDIVPRTGMFVMHRIRLGLIVSMTDARYGRLIPGDE</sequence>
<feature type="compositionally biased region" description="Basic and acidic residues" evidence="1">
    <location>
        <begin position="471"/>
        <end position="483"/>
    </location>
</feature>
<dbReference type="KEGG" id="pno:SNOG_13357"/>
<dbReference type="EMBL" id="CH445350">
    <property type="protein sequence ID" value="EAT79241.2"/>
    <property type="molecule type" value="Genomic_DNA"/>
</dbReference>
<dbReference type="GeneID" id="5980483"/>